<proteinExistence type="predicted"/>
<keyword evidence="1" id="KW-0472">Membrane</keyword>
<dbReference type="Gene3D" id="1.10.10.10">
    <property type="entry name" value="Winged helix-like DNA-binding domain superfamily/Winged helix DNA-binding domain"/>
    <property type="match status" value="1"/>
</dbReference>
<dbReference type="InterPro" id="IPR036388">
    <property type="entry name" value="WH-like_DNA-bd_sf"/>
</dbReference>
<evidence type="ECO:0000256" key="1">
    <source>
        <dbReference type="SAM" id="Phobius"/>
    </source>
</evidence>
<accession>A0A101HQK1</accession>
<dbReference type="SUPFAM" id="SSF46785">
    <property type="entry name" value="Winged helix' DNA-binding domain"/>
    <property type="match status" value="1"/>
</dbReference>
<dbReference type="EMBL" id="LGGS01000182">
    <property type="protein sequence ID" value="KUK81029.1"/>
    <property type="molecule type" value="Genomic_DNA"/>
</dbReference>
<evidence type="ECO:0000313" key="3">
    <source>
        <dbReference type="Proteomes" id="UP000054705"/>
    </source>
</evidence>
<dbReference type="AlphaFoldDB" id="A0A101HQK1"/>
<comment type="caution">
    <text evidence="2">The sequence shown here is derived from an EMBL/GenBank/DDBJ whole genome shotgun (WGS) entry which is preliminary data.</text>
</comment>
<name>A0A101HQK1_9FIRM</name>
<dbReference type="InterPro" id="IPR036390">
    <property type="entry name" value="WH_DNA-bd_sf"/>
</dbReference>
<feature type="transmembrane region" description="Helical" evidence="1">
    <location>
        <begin position="132"/>
        <end position="151"/>
    </location>
</feature>
<organism evidence="2 3">
    <name type="scientific">Pelotomaculum thermopropionicum</name>
    <dbReference type="NCBI Taxonomy" id="110500"/>
    <lineage>
        <taxon>Bacteria</taxon>
        <taxon>Bacillati</taxon>
        <taxon>Bacillota</taxon>
        <taxon>Clostridia</taxon>
        <taxon>Eubacteriales</taxon>
        <taxon>Desulfotomaculaceae</taxon>
        <taxon>Pelotomaculum</taxon>
    </lineage>
</organism>
<dbReference type="PATRIC" id="fig|110500.4.peg.205"/>
<reference evidence="3" key="1">
    <citation type="journal article" date="2015" name="MBio">
        <title>Genome-Resolved Metagenomic Analysis Reveals Roles for Candidate Phyla and Other Microbial Community Members in Biogeochemical Transformations in Oil Reservoirs.</title>
        <authorList>
            <person name="Hu P."/>
            <person name="Tom L."/>
            <person name="Singh A."/>
            <person name="Thomas B.C."/>
            <person name="Baker B.J."/>
            <person name="Piceno Y.M."/>
            <person name="Andersen G.L."/>
            <person name="Banfield J.F."/>
        </authorList>
    </citation>
    <scope>NUCLEOTIDE SEQUENCE [LARGE SCALE GENOMIC DNA]</scope>
</reference>
<dbReference type="Proteomes" id="UP000054705">
    <property type="component" value="Unassembled WGS sequence"/>
</dbReference>
<keyword evidence="1" id="KW-1133">Transmembrane helix</keyword>
<evidence type="ECO:0000313" key="2">
    <source>
        <dbReference type="EMBL" id="KUK81029.1"/>
    </source>
</evidence>
<gene>
    <name evidence="2" type="ORF">XD97_0747</name>
</gene>
<sequence>MTLTRRRKEFLHTIKKIYENTGTPVHYITVAEALGVSKWTAYDILKELEKEGYLRSEYSVSREERYSGRSVLLFLPTPKAGELFLREKEEIDHMEEWHAAREKLLEIIENVKKHGSKKIINDLLKEMPATEAPIVISTYIIAALIVYVQNLGTKTIKMINNLLQPALRPELILSLFAGTVLGATVKNMQDVINGRLTDEVGRLQEYISEFSAKENKLLVKFLSDALERSM</sequence>
<protein>
    <submittedName>
        <fullName evidence="2">Transcriptional regulator</fullName>
    </submittedName>
</protein>
<keyword evidence="1" id="KW-0812">Transmembrane</keyword>